<dbReference type="GO" id="GO:0015562">
    <property type="term" value="F:efflux transmembrane transporter activity"/>
    <property type="evidence" value="ECO:0007669"/>
    <property type="project" value="TreeGrafter"/>
</dbReference>
<dbReference type="RefSeq" id="WP_265133906.1">
    <property type="nucleotide sequence ID" value="NZ_FXTX01000003.1"/>
</dbReference>
<feature type="coiled-coil region" evidence="2">
    <location>
        <begin position="135"/>
        <end position="169"/>
    </location>
</feature>
<protein>
    <submittedName>
        <fullName evidence="6">RND family efflux transporter, MFP subunit</fullName>
    </submittedName>
</protein>
<proteinExistence type="inferred from homology"/>
<dbReference type="PROSITE" id="PS51257">
    <property type="entry name" value="PROKAR_LIPOPROTEIN"/>
    <property type="match status" value="1"/>
</dbReference>
<dbReference type="Proteomes" id="UP001157947">
    <property type="component" value="Unassembled WGS sequence"/>
</dbReference>
<comment type="similarity">
    <text evidence="1">Belongs to the membrane fusion protein (MFP) (TC 8.A.1) family.</text>
</comment>
<reference evidence="6" key="1">
    <citation type="submission" date="2017-05" db="EMBL/GenBank/DDBJ databases">
        <authorList>
            <person name="Varghese N."/>
            <person name="Submissions S."/>
        </authorList>
    </citation>
    <scope>NUCLEOTIDE SEQUENCE</scope>
    <source>
        <strain evidence="6">DSM 18763</strain>
    </source>
</reference>
<feature type="domain" description="Multidrug resistance protein MdtA-like alpha-helical hairpin" evidence="3">
    <location>
        <begin position="98"/>
        <end position="164"/>
    </location>
</feature>
<evidence type="ECO:0000256" key="2">
    <source>
        <dbReference type="SAM" id="Coils"/>
    </source>
</evidence>
<dbReference type="InterPro" id="IPR058624">
    <property type="entry name" value="MdtA-like_HH"/>
</dbReference>
<dbReference type="Pfam" id="PF25917">
    <property type="entry name" value="BSH_RND"/>
    <property type="match status" value="1"/>
</dbReference>
<accession>A0AA46ADC1</accession>
<dbReference type="SUPFAM" id="SSF111369">
    <property type="entry name" value="HlyD-like secretion proteins"/>
    <property type="match status" value="1"/>
</dbReference>
<dbReference type="Gene3D" id="2.40.420.20">
    <property type="match status" value="1"/>
</dbReference>
<dbReference type="PANTHER" id="PTHR30469">
    <property type="entry name" value="MULTIDRUG RESISTANCE PROTEIN MDTA"/>
    <property type="match status" value="1"/>
</dbReference>
<feature type="domain" description="Multidrug resistance protein MdtA-like barrel-sandwich hybrid" evidence="4">
    <location>
        <begin position="58"/>
        <end position="197"/>
    </location>
</feature>
<evidence type="ECO:0000259" key="5">
    <source>
        <dbReference type="Pfam" id="PF25954"/>
    </source>
</evidence>
<evidence type="ECO:0000313" key="7">
    <source>
        <dbReference type="Proteomes" id="UP001157947"/>
    </source>
</evidence>
<dbReference type="AlphaFoldDB" id="A0AA46ADC1"/>
<evidence type="ECO:0000259" key="3">
    <source>
        <dbReference type="Pfam" id="PF25876"/>
    </source>
</evidence>
<keyword evidence="2" id="KW-0175">Coiled coil</keyword>
<dbReference type="Gene3D" id="1.10.287.470">
    <property type="entry name" value="Helix hairpin bin"/>
    <property type="match status" value="1"/>
</dbReference>
<dbReference type="EMBL" id="FXTX01000003">
    <property type="protein sequence ID" value="SMP04623.1"/>
    <property type="molecule type" value="Genomic_DNA"/>
</dbReference>
<dbReference type="Gene3D" id="2.40.30.170">
    <property type="match status" value="1"/>
</dbReference>
<dbReference type="InterPro" id="IPR006143">
    <property type="entry name" value="RND_pump_MFP"/>
</dbReference>
<organism evidence="6 7">
    <name type="scientific">Venenivibrio stagnispumantis</name>
    <dbReference type="NCBI Taxonomy" id="407998"/>
    <lineage>
        <taxon>Bacteria</taxon>
        <taxon>Pseudomonadati</taxon>
        <taxon>Aquificota</taxon>
        <taxon>Aquificia</taxon>
        <taxon>Aquificales</taxon>
        <taxon>Hydrogenothermaceae</taxon>
        <taxon>Venenivibrio</taxon>
    </lineage>
</organism>
<dbReference type="InterPro" id="IPR058792">
    <property type="entry name" value="Beta-barrel_RND_2"/>
</dbReference>
<dbReference type="Pfam" id="PF25954">
    <property type="entry name" value="Beta-barrel_RND_2"/>
    <property type="match status" value="1"/>
</dbReference>
<feature type="domain" description="CusB-like beta-barrel" evidence="5">
    <location>
        <begin position="204"/>
        <end position="274"/>
    </location>
</feature>
<dbReference type="InterPro" id="IPR058625">
    <property type="entry name" value="MdtA-like_BSH"/>
</dbReference>
<gene>
    <name evidence="6" type="ORF">SAMN06264868_10322</name>
</gene>
<dbReference type="NCBIfam" id="TIGR01730">
    <property type="entry name" value="RND_mfp"/>
    <property type="match status" value="1"/>
</dbReference>
<comment type="caution">
    <text evidence="6">The sequence shown here is derived from an EMBL/GenBank/DDBJ whole genome shotgun (WGS) entry which is preliminary data.</text>
</comment>
<evidence type="ECO:0000259" key="4">
    <source>
        <dbReference type="Pfam" id="PF25917"/>
    </source>
</evidence>
<evidence type="ECO:0000256" key="1">
    <source>
        <dbReference type="ARBA" id="ARBA00009477"/>
    </source>
</evidence>
<dbReference type="Pfam" id="PF25876">
    <property type="entry name" value="HH_MFP_RND"/>
    <property type="match status" value="1"/>
</dbReference>
<dbReference type="Gene3D" id="2.40.50.100">
    <property type="match status" value="1"/>
</dbReference>
<evidence type="ECO:0000313" key="6">
    <source>
        <dbReference type="EMBL" id="SMP04623.1"/>
    </source>
</evidence>
<dbReference type="PANTHER" id="PTHR30469:SF15">
    <property type="entry name" value="HLYD FAMILY OF SECRETION PROTEINS"/>
    <property type="match status" value="1"/>
</dbReference>
<keyword evidence="7" id="KW-1185">Reference proteome</keyword>
<dbReference type="GO" id="GO:1990281">
    <property type="term" value="C:efflux pump complex"/>
    <property type="evidence" value="ECO:0007669"/>
    <property type="project" value="TreeGrafter"/>
</dbReference>
<sequence>MKKITLFLILFSFILSCQKKDETKKEKPTPKVSIVYPKETYINIPYIANGILESPKSAYIKPEVSGRIVKLYVDEGSIVKAGQLLAKIEPEPQLYQVESSQANISKLEAIYKNKKDYYERRKQLYERELISKEELDQAEADMKSALNDLLSAKANLKEASRNLKETNIIAPFSGIIDKRLANVGDYVDPSKDIFYILTLNPIRVKFSVPQELVKNIKLGQKIEVDIEGFGKKEAQVVYISSSLDQNSLVTIKAQLPNPDGNLKEGMYAKVNLIKDTVKGFELPEEVAIMEGTDNFLYIVDNQNKIQKTKIDILNQTYGKIYVTGDLDQNTKVVATNIFNVKPLMTVQIIGEKK</sequence>
<name>A0AA46ADC1_9AQUI</name>